<evidence type="ECO:0000313" key="11">
    <source>
        <dbReference type="EMBL" id="RQO96663.1"/>
    </source>
</evidence>
<dbReference type="OMA" id="HRNISHH"/>
<reference evidence="11 12" key="1">
    <citation type="journal article" date="2006" name="Science">
        <title>The genome of black cottonwood, Populus trichocarpa (Torr. &amp; Gray).</title>
        <authorList>
            <person name="Tuskan G.A."/>
            <person name="Difazio S."/>
            <person name="Jansson S."/>
            <person name="Bohlmann J."/>
            <person name="Grigoriev I."/>
            <person name="Hellsten U."/>
            <person name="Putnam N."/>
            <person name="Ralph S."/>
            <person name="Rombauts S."/>
            <person name="Salamov A."/>
            <person name="Schein J."/>
            <person name="Sterck L."/>
            <person name="Aerts A."/>
            <person name="Bhalerao R.R."/>
            <person name="Bhalerao R.P."/>
            <person name="Blaudez D."/>
            <person name="Boerjan W."/>
            <person name="Brun A."/>
            <person name="Brunner A."/>
            <person name="Busov V."/>
            <person name="Campbell M."/>
            <person name="Carlson J."/>
            <person name="Chalot M."/>
            <person name="Chapman J."/>
            <person name="Chen G.L."/>
            <person name="Cooper D."/>
            <person name="Coutinho P.M."/>
            <person name="Couturier J."/>
            <person name="Covert S."/>
            <person name="Cronk Q."/>
            <person name="Cunningham R."/>
            <person name="Davis J."/>
            <person name="Degroeve S."/>
            <person name="Dejardin A."/>
            <person name="Depamphilis C."/>
            <person name="Detter J."/>
            <person name="Dirks B."/>
            <person name="Dubchak I."/>
            <person name="Duplessis S."/>
            <person name="Ehlting J."/>
            <person name="Ellis B."/>
            <person name="Gendler K."/>
            <person name="Goodstein D."/>
            <person name="Gribskov M."/>
            <person name="Grimwood J."/>
            <person name="Groover A."/>
            <person name="Gunter L."/>
            <person name="Hamberger B."/>
            <person name="Heinze B."/>
            <person name="Helariutta Y."/>
            <person name="Henrissat B."/>
            <person name="Holligan D."/>
            <person name="Holt R."/>
            <person name="Huang W."/>
            <person name="Islam-Faridi N."/>
            <person name="Jones S."/>
            <person name="Jones-Rhoades M."/>
            <person name="Jorgensen R."/>
            <person name="Joshi C."/>
            <person name="Kangasjarvi J."/>
            <person name="Karlsson J."/>
            <person name="Kelleher C."/>
            <person name="Kirkpatrick R."/>
            <person name="Kirst M."/>
            <person name="Kohler A."/>
            <person name="Kalluri U."/>
            <person name="Larimer F."/>
            <person name="Leebens-Mack J."/>
            <person name="Leple J.C."/>
            <person name="Locascio P."/>
            <person name="Lou Y."/>
            <person name="Lucas S."/>
            <person name="Martin F."/>
            <person name="Montanini B."/>
            <person name="Napoli C."/>
            <person name="Nelson D.R."/>
            <person name="Nelson C."/>
            <person name="Nieminen K."/>
            <person name="Nilsson O."/>
            <person name="Pereda V."/>
            <person name="Peter G."/>
            <person name="Philippe R."/>
            <person name="Pilate G."/>
            <person name="Poliakov A."/>
            <person name="Razumovskaya J."/>
            <person name="Richardson P."/>
            <person name="Rinaldi C."/>
            <person name="Ritland K."/>
            <person name="Rouze P."/>
            <person name="Ryaboy D."/>
            <person name="Schmutz J."/>
            <person name="Schrader J."/>
            <person name="Segerman B."/>
            <person name="Shin H."/>
            <person name="Siddiqui A."/>
            <person name="Sterky F."/>
            <person name="Terry A."/>
            <person name="Tsai C.J."/>
            <person name="Uberbacher E."/>
            <person name="Unneberg P."/>
            <person name="Vahala J."/>
            <person name="Wall K."/>
            <person name="Wessler S."/>
            <person name="Yang G."/>
            <person name="Yin T."/>
            <person name="Douglas C."/>
            <person name="Marra M."/>
            <person name="Sandberg G."/>
            <person name="Van de Peer Y."/>
            <person name="Rokhsar D."/>
        </authorList>
    </citation>
    <scope>NUCLEOTIDE SEQUENCE [LARGE SCALE GENOMIC DNA]</scope>
    <source>
        <strain evidence="12">cv. Nisqually</strain>
    </source>
</reference>
<dbReference type="InParanoid" id="A0A3N7FMH6"/>
<keyword evidence="3" id="KW-0808">Transferase</keyword>
<evidence type="ECO:0000256" key="9">
    <source>
        <dbReference type="SAM" id="MobiDB-lite"/>
    </source>
</evidence>
<dbReference type="OrthoDB" id="8062037at2759"/>
<dbReference type="CDD" id="cd23116">
    <property type="entry name" value="RING-H2_AIRP1-like"/>
    <property type="match status" value="1"/>
</dbReference>
<evidence type="ECO:0000256" key="1">
    <source>
        <dbReference type="ARBA" id="ARBA00000900"/>
    </source>
</evidence>
<dbReference type="STRING" id="3694.A0A3N7FMH6"/>
<feature type="region of interest" description="Disordered" evidence="9">
    <location>
        <begin position="137"/>
        <end position="159"/>
    </location>
</feature>
<accession>A0A3N7FMH6</accession>
<evidence type="ECO:0000256" key="8">
    <source>
        <dbReference type="PROSITE-ProRule" id="PRU00175"/>
    </source>
</evidence>
<dbReference type="SMART" id="SM00184">
    <property type="entry name" value="RING"/>
    <property type="match status" value="1"/>
</dbReference>
<sequence length="225" mass="25204">MINNYQITTLQLYNHNRKEIRSWIMVSLCCCFHNDDPGGNVNSSHRGFMYTLFNKYAAVFSNEETPALPAHNRGPPTPSVESNAAVFNITQSETSMIAPGILPFEANPGPSNTAGQTHQDTERAVQGKDCIALEFVPEEGKSNENNPKAPISVSKEKAEPGDRYLHASIDEEDVCPTCLEEYSVENPRIVTQCNHHYHLSCIYEWMERSQTCPVCSKVMIFDETS</sequence>
<dbReference type="Pfam" id="PF13639">
    <property type="entry name" value="zf-RING_2"/>
    <property type="match status" value="1"/>
</dbReference>
<dbReference type="PROSITE" id="PS50089">
    <property type="entry name" value="ZF_RING_2"/>
    <property type="match status" value="1"/>
</dbReference>
<dbReference type="GO" id="GO:0004842">
    <property type="term" value="F:ubiquitin-protein transferase activity"/>
    <property type="evidence" value="ECO:0000318"/>
    <property type="project" value="GO_Central"/>
</dbReference>
<dbReference type="GO" id="GO:0061630">
    <property type="term" value="F:ubiquitin protein ligase activity"/>
    <property type="evidence" value="ECO:0007669"/>
    <property type="project" value="UniProtKB-EC"/>
</dbReference>
<dbReference type="Proteomes" id="UP000006729">
    <property type="component" value="Chromosome 10"/>
</dbReference>
<dbReference type="SUPFAM" id="SSF57850">
    <property type="entry name" value="RING/U-box"/>
    <property type="match status" value="1"/>
</dbReference>
<evidence type="ECO:0000256" key="6">
    <source>
        <dbReference type="ARBA" id="ARBA00022786"/>
    </source>
</evidence>
<dbReference type="Gene3D" id="3.30.40.10">
    <property type="entry name" value="Zinc/RING finger domain, C3HC4 (zinc finger)"/>
    <property type="match status" value="1"/>
</dbReference>
<gene>
    <name evidence="11" type="ORF">POPTR_010G140300</name>
</gene>
<evidence type="ECO:0000256" key="7">
    <source>
        <dbReference type="ARBA" id="ARBA00022833"/>
    </source>
</evidence>
<dbReference type="PANTHER" id="PTHR46463:SF90">
    <property type="entry name" value="ANAPHASE-PROMOTING COMPLEX SUBUNIT 11 RING-H2 FINGER PROTEIN"/>
    <property type="match status" value="1"/>
</dbReference>
<dbReference type="FunFam" id="3.30.40.10:FF:000588">
    <property type="entry name" value="RING/U-box superfamily protein"/>
    <property type="match status" value="1"/>
</dbReference>
<evidence type="ECO:0000256" key="3">
    <source>
        <dbReference type="ARBA" id="ARBA00022679"/>
    </source>
</evidence>
<comment type="catalytic activity">
    <reaction evidence="1">
        <text>S-ubiquitinyl-[E2 ubiquitin-conjugating enzyme]-L-cysteine + [acceptor protein]-L-lysine = [E2 ubiquitin-conjugating enzyme]-L-cysteine + N(6)-ubiquitinyl-[acceptor protein]-L-lysine.</text>
        <dbReference type="EC" id="2.3.2.27"/>
    </reaction>
</comment>
<feature type="domain" description="RING-type" evidence="10">
    <location>
        <begin position="175"/>
        <end position="216"/>
    </location>
</feature>
<dbReference type="PANTHER" id="PTHR46463">
    <property type="entry name" value="ZINC FINGER, RING/FYVE/PHD-TYPE"/>
    <property type="match status" value="1"/>
</dbReference>
<evidence type="ECO:0000259" key="10">
    <source>
        <dbReference type="PROSITE" id="PS50089"/>
    </source>
</evidence>
<protein>
    <recommendedName>
        <fullName evidence="2">RING-type E3 ubiquitin transferase</fullName>
        <ecNumber evidence="2">2.3.2.27</ecNumber>
    </recommendedName>
</protein>
<dbReference type="AlphaFoldDB" id="A0A3N7FMH6"/>
<keyword evidence="5 8" id="KW-0863">Zinc-finger</keyword>
<name>A0A3N7FMH6_POPTR</name>
<keyword evidence="7" id="KW-0862">Zinc</keyword>
<dbReference type="EMBL" id="CM009299">
    <property type="protein sequence ID" value="RQO96663.1"/>
    <property type="molecule type" value="Genomic_DNA"/>
</dbReference>
<dbReference type="Gramene" id="Potri.010G140300.2.v4.1">
    <property type="protein sequence ID" value="Potri.010G140300.2.v4.1"/>
    <property type="gene ID" value="Potri.010G140300.v4.1"/>
</dbReference>
<dbReference type="EC" id="2.3.2.27" evidence="2"/>
<organism evidence="11 12">
    <name type="scientific">Populus trichocarpa</name>
    <name type="common">Western balsam poplar</name>
    <name type="synonym">Populus balsamifera subsp. trichocarpa</name>
    <dbReference type="NCBI Taxonomy" id="3694"/>
    <lineage>
        <taxon>Eukaryota</taxon>
        <taxon>Viridiplantae</taxon>
        <taxon>Streptophyta</taxon>
        <taxon>Embryophyta</taxon>
        <taxon>Tracheophyta</taxon>
        <taxon>Spermatophyta</taxon>
        <taxon>Magnoliopsida</taxon>
        <taxon>eudicotyledons</taxon>
        <taxon>Gunneridae</taxon>
        <taxon>Pentapetalae</taxon>
        <taxon>rosids</taxon>
        <taxon>fabids</taxon>
        <taxon>Malpighiales</taxon>
        <taxon>Salicaceae</taxon>
        <taxon>Saliceae</taxon>
        <taxon>Populus</taxon>
    </lineage>
</organism>
<keyword evidence="12" id="KW-1185">Reference proteome</keyword>
<evidence type="ECO:0000256" key="4">
    <source>
        <dbReference type="ARBA" id="ARBA00022723"/>
    </source>
</evidence>
<dbReference type="InterPro" id="IPR013083">
    <property type="entry name" value="Znf_RING/FYVE/PHD"/>
</dbReference>
<dbReference type="InterPro" id="IPR001841">
    <property type="entry name" value="Znf_RING"/>
</dbReference>
<keyword evidence="6" id="KW-0833">Ubl conjugation pathway</keyword>
<evidence type="ECO:0000256" key="2">
    <source>
        <dbReference type="ARBA" id="ARBA00012483"/>
    </source>
</evidence>
<keyword evidence="4" id="KW-0479">Metal-binding</keyword>
<evidence type="ECO:0000256" key="5">
    <source>
        <dbReference type="ARBA" id="ARBA00022771"/>
    </source>
</evidence>
<dbReference type="GO" id="GO:0008270">
    <property type="term" value="F:zinc ion binding"/>
    <property type="evidence" value="ECO:0007669"/>
    <property type="project" value="UniProtKB-KW"/>
</dbReference>
<proteinExistence type="predicted"/>
<dbReference type="SMR" id="A0A3N7FMH6"/>
<evidence type="ECO:0000313" key="12">
    <source>
        <dbReference type="Proteomes" id="UP000006729"/>
    </source>
</evidence>